<reference evidence="3" key="1">
    <citation type="journal article" date="2019" name="Int. J. Syst. Evol. Microbiol.">
        <title>The Global Catalogue of Microorganisms (GCM) 10K type strain sequencing project: providing services to taxonomists for standard genome sequencing and annotation.</title>
        <authorList>
            <consortium name="The Broad Institute Genomics Platform"/>
            <consortium name="The Broad Institute Genome Sequencing Center for Infectious Disease"/>
            <person name="Wu L."/>
            <person name="Ma J."/>
        </authorList>
    </citation>
    <scope>NUCLEOTIDE SEQUENCE [LARGE SCALE GENOMIC DNA]</scope>
    <source>
        <strain evidence="3">NBRC 108565</strain>
    </source>
</reference>
<protein>
    <submittedName>
        <fullName evidence="2">Uncharacterized protein</fullName>
    </submittedName>
</protein>
<feature type="transmembrane region" description="Helical" evidence="1">
    <location>
        <begin position="105"/>
        <end position="123"/>
    </location>
</feature>
<feature type="transmembrane region" description="Helical" evidence="1">
    <location>
        <begin position="82"/>
        <end position="99"/>
    </location>
</feature>
<accession>A0ABN6XD30</accession>
<feature type="transmembrane region" description="Helical" evidence="1">
    <location>
        <begin position="35"/>
        <end position="53"/>
    </location>
</feature>
<keyword evidence="1" id="KW-1133">Transmembrane helix</keyword>
<dbReference type="Proteomes" id="UP001321475">
    <property type="component" value="Chromosome"/>
</dbReference>
<name>A0ABN6XD30_9CELL</name>
<evidence type="ECO:0000256" key="1">
    <source>
        <dbReference type="SAM" id="Phobius"/>
    </source>
</evidence>
<proteinExistence type="predicted"/>
<keyword evidence="3" id="KW-1185">Reference proteome</keyword>
<sequence length="159" mass="16136">MLGIAGPDRSRRVGARRVSASPQAVGAPLTSAVGGLRVAAAVLVCGSAVLLFAVHVRPLGYVPLVLGILLAVAVDRALARDLGIIALGMSIVSAIPLAADLSDAGIARFAVALSAAVLVPWAVSRYGFGQRSIVFPCARAAAGPERRSSTWSSSWPPGT</sequence>
<dbReference type="EMBL" id="AP027729">
    <property type="protein sequence ID" value="BDZ42777.1"/>
    <property type="molecule type" value="Genomic_DNA"/>
</dbReference>
<evidence type="ECO:0000313" key="3">
    <source>
        <dbReference type="Proteomes" id="UP001321475"/>
    </source>
</evidence>
<evidence type="ECO:0000313" key="2">
    <source>
        <dbReference type="EMBL" id="BDZ42777.1"/>
    </source>
</evidence>
<organism evidence="2 3">
    <name type="scientific">Paraoerskovia sediminicola</name>
    <dbReference type="NCBI Taxonomy" id="1138587"/>
    <lineage>
        <taxon>Bacteria</taxon>
        <taxon>Bacillati</taxon>
        <taxon>Actinomycetota</taxon>
        <taxon>Actinomycetes</taxon>
        <taxon>Micrococcales</taxon>
        <taxon>Cellulomonadaceae</taxon>
        <taxon>Paraoerskovia</taxon>
    </lineage>
</organism>
<keyword evidence="1" id="KW-0472">Membrane</keyword>
<keyword evidence="1" id="KW-0812">Transmembrane</keyword>
<dbReference type="RefSeq" id="WP_434019675.1">
    <property type="nucleotide sequence ID" value="NZ_AP027729.1"/>
</dbReference>
<gene>
    <name evidence="2" type="ORF">GCM10025865_20760</name>
</gene>